<evidence type="ECO:0000256" key="2">
    <source>
        <dbReference type="ARBA" id="ARBA00010147"/>
    </source>
</evidence>
<dbReference type="GO" id="GO:0010185">
    <property type="term" value="P:regulation of cellular defense response"/>
    <property type="evidence" value="ECO:0007669"/>
    <property type="project" value="UniProtKB-ARBA"/>
</dbReference>
<dbReference type="InterPro" id="IPR006585">
    <property type="entry name" value="FTP1"/>
</dbReference>
<reference evidence="9" key="1">
    <citation type="submission" date="2021-02" db="EMBL/GenBank/DDBJ databases">
        <title>Comparative genomics reveals that relaxation of natural selection precedes convergent phenotypic evolution of cavefish.</title>
        <authorList>
            <person name="Peng Z."/>
        </authorList>
    </citation>
    <scope>NUCLEOTIDE SEQUENCE</scope>
    <source>
        <tissue evidence="9">Muscle</tissue>
    </source>
</reference>
<protein>
    <recommendedName>
        <fullName evidence="8">F5/8 type C domain-containing protein</fullName>
    </recommendedName>
</protein>
<dbReference type="InterPro" id="IPR051941">
    <property type="entry name" value="BG_Antigen-Binding_Lectin"/>
</dbReference>
<evidence type="ECO:0000256" key="4">
    <source>
        <dbReference type="ARBA" id="ARBA00022723"/>
    </source>
</evidence>
<dbReference type="GO" id="GO:0042806">
    <property type="term" value="F:fucose binding"/>
    <property type="evidence" value="ECO:0007669"/>
    <property type="project" value="UniProtKB-ARBA"/>
</dbReference>
<dbReference type="EMBL" id="JAFHDT010000001">
    <property type="protein sequence ID" value="KAI7814511.1"/>
    <property type="molecule type" value="Genomic_DNA"/>
</dbReference>
<comment type="function">
    <text evidence="1">Acts as a defensive agent. Recognizes blood group fucosylated oligosaccharides including A, B, H and Lewis B-type antigens. Does not recognize Lewis A antigen and has low affinity for monovalent haptens.</text>
</comment>
<comment type="subunit">
    <text evidence="3">Homotrimer.</text>
</comment>
<dbReference type="PANTHER" id="PTHR45713:SF11">
    <property type="entry name" value="FUCOLECTIN TACHYLECTIN-4 PENTRAXIN-1 DOMAIN-CONTAINING PROTEIN"/>
    <property type="match status" value="1"/>
</dbReference>
<dbReference type="AlphaFoldDB" id="A0A9W8CBF7"/>
<dbReference type="GO" id="GO:0046872">
    <property type="term" value="F:metal ion binding"/>
    <property type="evidence" value="ECO:0007669"/>
    <property type="project" value="UniProtKB-KW"/>
</dbReference>
<gene>
    <name evidence="9" type="ORF">IRJ41_020638</name>
</gene>
<dbReference type="SMART" id="SM00607">
    <property type="entry name" value="FTP"/>
    <property type="match status" value="4"/>
</dbReference>
<evidence type="ECO:0000256" key="7">
    <source>
        <dbReference type="ARBA" id="ARBA00023157"/>
    </source>
</evidence>
<comment type="caution">
    <text evidence="9">The sequence shown here is derived from an EMBL/GenBank/DDBJ whole genome shotgun (WGS) entry which is preliminary data.</text>
</comment>
<keyword evidence="10" id="KW-1185">Reference proteome</keyword>
<dbReference type="GO" id="GO:0001868">
    <property type="term" value="P:regulation of complement activation, lectin pathway"/>
    <property type="evidence" value="ECO:0007669"/>
    <property type="project" value="UniProtKB-ARBA"/>
</dbReference>
<dbReference type="PANTHER" id="PTHR45713">
    <property type="entry name" value="FTP DOMAIN-CONTAINING PROTEIN"/>
    <property type="match status" value="1"/>
</dbReference>
<dbReference type="PROSITE" id="PS50022">
    <property type="entry name" value="FA58C_3"/>
    <property type="match status" value="1"/>
</dbReference>
<keyword evidence="5" id="KW-0430">Lectin</keyword>
<dbReference type="Pfam" id="PF22633">
    <property type="entry name" value="F5_F8_type_C_2"/>
    <property type="match status" value="5"/>
</dbReference>
<dbReference type="SUPFAM" id="SSF49785">
    <property type="entry name" value="Galactose-binding domain-like"/>
    <property type="match status" value="5"/>
</dbReference>
<evidence type="ECO:0000313" key="9">
    <source>
        <dbReference type="EMBL" id="KAI7814511.1"/>
    </source>
</evidence>
<comment type="similarity">
    <text evidence="2">Belongs to the fucolectin family.</text>
</comment>
<evidence type="ECO:0000256" key="6">
    <source>
        <dbReference type="ARBA" id="ARBA00022837"/>
    </source>
</evidence>
<organism evidence="9 10">
    <name type="scientific">Triplophysa rosa</name>
    <name type="common">Cave loach</name>
    <dbReference type="NCBI Taxonomy" id="992332"/>
    <lineage>
        <taxon>Eukaryota</taxon>
        <taxon>Metazoa</taxon>
        <taxon>Chordata</taxon>
        <taxon>Craniata</taxon>
        <taxon>Vertebrata</taxon>
        <taxon>Euteleostomi</taxon>
        <taxon>Actinopterygii</taxon>
        <taxon>Neopterygii</taxon>
        <taxon>Teleostei</taxon>
        <taxon>Ostariophysi</taxon>
        <taxon>Cypriniformes</taxon>
        <taxon>Nemacheilidae</taxon>
        <taxon>Triplophysa</taxon>
    </lineage>
</organism>
<sequence>MDKLIHLILLSENLALKGTATQSSTYDTWAALRAIDGVRYGDASTFCSFTSSESNPWWRLDLLDVYDISTVIITTRSDCCVDQANGAEIRIGNSLENNGNNNPICAVTSGLQRGYTITYSCGAMEGRYVNVAMSGRTSHLSLCEVEVYGTENLALKGTATQSSTYDTWTAHHAVDGVRYGDASTHCSFTSSESNPWWRLDLLDVYDISTVIITARSDYCLEQTNGAEIQNLALKGTTTQSSTYSTWAAQNAIDGVRYGPDASTHCTSTSSESNPWWRLDLLDVYNISTVIITAHKSHLNAASGAEIRVGNSLDNNGNNNLVCAVTPDPLSGNTETYSCHGMEGRYVNVILSGDKNNLTLCEVEVYGTENLALKGTATQSSTLYDRLPVRAIDGVRHGTDTNAYCSTTQHQSDPWWRLDLLDEYEIKSVIITARSDGYLDQTSGAEIRIGNSLDNNGNNNPICAVTPVFQHGYTISFSCHGMVGRYVNVVKPGLAFTVSLCEMEVYKTENLAFKGTTTQSSFTWVSQYAMDGQKYGTDTGSYCSATLYESNPWWRLDLLDYYNISTVIITARSDCCVDQTNGAEIRIGNSLVNNGNNNPICAVTSGLLAGHTISYSCQGMVGHYVNVVMSGRTSALALCEVEVYGKFWGKPAVNVYLKESSQCDVIWPTL</sequence>
<evidence type="ECO:0000313" key="10">
    <source>
        <dbReference type="Proteomes" id="UP001059041"/>
    </source>
</evidence>
<feature type="domain" description="F5/8 type C" evidence="8">
    <location>
        <begin position="219"/>
        <end position="367"/>
    </location>
</feature>
<evidence type="ECO:0000256" key="5">
    <source>
        <dbReference type="ARBA" id="ARBA00022734"/>
    </source>
</evidence>
<name>A0A9W8CBF7_TRIRA</name>
<dbReference type="InterPro" id="IPR008979">
    <property type="entry name" value="Galactose-bd-like_sf"/>
</dbReference>
<accession>A0A9W8CBF7</accession>
<keyword evidence="7" id="KW-1015">Disulfide bond</keyword>
<dbReference type="Proteomes" id="UP001059041">
    <property type="component" value="Linkage Group LG1"/>
</dbReference>
<evidence type="ECO:0000256" key="1">
    <source>
        <dbReference type="ARBA" id="ARBA00002219"/>
    </source>
</evidence>
<dbReference type="InterPro" id="IPR000421">
    <property type="entry name" value="FA58C"/>
</dbReference>
<evidence type="ECO:0000259" key="8">
    <source>
        <dbReference type="PROSITE" id="PS50022"/>
    </source>
</evidence>
<dbReference type="Gene3D" id="2.60.120.260">
    <property type="entry name" value="Galactose-binding domain-like"/>
    <property type="match status" value="5"/>
</dbReference>
<keyword evidence="6" id="KW-0106">Calcium</keyword>
<proteinExistence type="inferred from homology"/>
<keyword evidence="4" id="KW-0479">Metal-binding</keyword>
<evidence type="ECO:0000256" key="3">
    <source>
        <dbReference type="ARBA" id="ARBA00011233"/>
    </source>
</evidence>